<gene>
    <name evidence="2" type="ORF">KTAU_07810</name>
</gene>
<dbReference type="Proteomes" id="UP000334820">
    <property type="component" value="Unassembled WGS sequence"/>
</dbReference>
<dbReference type="PROSITE" id="PS51186">
    <property type="entry name" value="GNAT"/>
    <property type="match status" value="1"/>
</dbReference>
<dbReference type="InterPro" id="IPR016181">
    <property type="entry name" value="Acyl_CoA_acyltransferase"/>
</dbReference>
<feature type="domain" description="N-acetyltransferase" evidence="1">
    <location>
        <begin position="138"/>
        <end position="274"/>
    </location>
</feature>
<name>A0A5J4K3S2_9CHLR</name>
<dbReference type="AlphaFoldDB" id="A0A5J4K3S2"/>
<comment type="caution">
    <text evidence="2">The sequence shown here is derived from an EMBL/GenBank/DDBJ whole genome shotgun (WGS) entry which is preliminary data.</text>
</comment>
<organism evidence="2 3">
    <name type="scientific">Thermogemmatispora aurantia</name>
    <dbReference type="NCBI Taxonomy" id="2045279"/>
    <lineage>
        <taxon>Bacteria</taxon>
        <taxon>Bacillati</taxon>
        <taxon>Chloroflexota</taxon>
        <taxon>Ktedonobacteria</taxon>
        <taxon>Thermogemmatisporales</taxon>
        <taxon>Thermogemmatisporaceae</taxon>
        <taxon>Thermogemmatispora</taxon>
    </lineage>
</organism>
<accession>A0A5J4K3S2</accession>
<dbReference type="GO" id="GO:0016747">
    <property type="term" value="F:acyltransferase activity, transferring groups other than amino-acyl groups"/>
    <property type="evidence" value="ECO:0007669"/>
    <property type="project" value="InterPro"/>
</dbReference>
<sequence length="274" mass="30101">MTEAMEQSGTGPSPELLAAMEANLFEAYAHLGRALGGEFHQRDGLLFFFSGRPVFFGNGVIRCQLAEQEADEQIAALCAEARRRQVPLTWLLAPSSRPGDLEQRLQAQGCRLDEEVPGMAIDLGQPVPAAAPPVPEDLVVEEVGEARAMETWLQVLCDGFGFPEPIRAVFFDLYQRYGFLPGQQVRYLLGFWHGEPVGTALLTFGGGLAGLYGVATLPQARRRGVGTAMTLAAMRTAEQLGYRRATLQATPMGLNVYRRLGWQEYCLFKTYVLA</sequence>
<evidence type="ECO:0000313" key="2">
    <source>
        <dbReference type="EMBL" id="GER82143.1"/>
    </source>
</evidence>
<dbReference type="Gene3D" id="3.40.630.30">
    <property type="match status" value="1"/>
</dbReference>
<dbReference type="InterPro" id="IPR000182">
    <property type="entry name" value="GNAT_dom"/>
</dbReference>
<dbReference type="EMBL" id="BKZV01000001">
    <property type="protein sequence ID" value="GER82143.1"/>
    <property type="molecule type" value="Genomic_DNA"/>
</dbReference>
<evidence type="ECO:0000313" key="3">
    <source>
        <dbReference type="Proteomes" id="UP000334820"/>
    </source>
</evidence>
<dbReference type="SUPFAM" id="SSF55729">
    <property type="entry name" value="Acyl-CoA N-acyltransferases (Nat)"/>
    <property type="match status" value="1"/>
</dbReference>
<proteinExistence type="predicted"/>
<dbReference type="Pfam" id="PF00583">
    <property type="entry name" value="Acetyltransf_1"/>
    <property type="match status" value="1"/>
</dbReference>
<dbReference type="CDD" id="cd04301">
    <property type="entry name" value="NAT_SF"/>
    <property type="match status" value="1"/>
</dbReference>
<keyword evidence="3" id="KW-1185">Reference proteome</keyword>
<evidence type="ECO:0000259" key="1">
    <source>
        <dbReference type="PROSITE" id="PS51186"/>
    </source>
</evidence>
<dbReference type="RefSeq" id="WP_151727071.1">
    <property type="nucleotide sequence ID" value="NZ_BKZV01000001.1"/>
</dbReference>
<reference evidence="2 3" key="1">
    <citation type="journal article" date="2019" name="Int. J. Syst. Evol. Microbiol.">
        <title>Thermogemmatispora aurantia sp. nov. and Thermogemmatispora argillosa sp. nov., within the class Ktedonobacteria, and emended description of the genus Thermogemmatispora.</title>
        <authorList>
            <person name="Zheng Y."/>
            <person name="Wang C.M."/>
            <person name="Sakai Y."/>
            <person name="Abe K."/>
            <person name="Yokota A."/>
            <person name="Yabe S."/>
        </authorList>
    </citation>
    <scope>NUCLEOTIDE SEQUENCE [LARGE SCALE GENOMIC DNA]</scope>
    <source>
        <strain evidence="2 3">A1-2</strain>
    </source>
</reference>
<protein>
    <recommendedName>
        <fullName evidence="1">N-acetyltransferase domain-containing protein</fullName>
    </recommendedName>
</protein>